<evidence type="ECO:0000313" key="2">
    <source>
        <dbReference type="Proteomes" id="UP001295462"/>
    </source>
</evidence>
<dbReference type="Proteomes" id="UP001295462">
    <property type="component" value="Unassembled WGS sequence"/>
</dbReference>
<dbReference type="AlphaFoldDB" id="A0AAU9QKQ5"/>
<accession>A0AAU9QKQ5</accession>
<dbReference type="EMBL" id="CAKMUD010000068">
    <property type="protein sequence ID" value="CAH1579600.1"/>
    <property type="molecule type" value="Genomic_DNA"/>
</dbReference>
<comment type="caution">
    <text evidence="1">The sequence shown here is derived from an EMBL/GenBank/DDBJ whole genome shotgun (WGS) entry which is preliminary data.</text>
</comment>
<proteinExistence type="predicted"/>
<protein>
    <submittedName>
        <fullName evidence="1">Uncharacterized protein</fullName>
    </submittedName>
</protein>
<evidence type="ECO:0000313" key="1">
    <source>
        <dbReference type="EMBL" id="CAH1579600.1"/>
    </source>
</evidence>
<sequence length="82" mass="9450">MAFYMYKARQKQKPNKAFKSDSQRLALSLRSSIAKRRSHLNAALYFRVTSRITMLVCSLNLLGSLFCQSSSQRLSYGKNRLL</sequence>
<gene>
    <name evidence="1" type="ORF">THF1A12_160007</name>
</gene>
<organism evidence="1 2">
    <name type="scientific">Vibrio jasicida</name>
    <dbReference type="NCBI Taxonomy" id="766224"/>
    <lineage>
        <taxon>Bacteria</taxon>
        <taxon>Pseudomonadati</taxon>
        <taxon>Pseudomonadota</taxon>
        <taxon>Gammaproteobacteria</taxon>
        <taxon>Vibrionales</taxon>
        <taxon>Vibrionaceae</taxon>
        <taxon>Vibrio</taxon>
    </lineage>
</organism>
<name>A0AAU9QKQ5_9VIBR</name>
<reference evidence="1" key="1">
    <citation type="submission" date="2022-01" db="EMBL/GenBank/DDBJ databases">
        <authorList>
            <person name="Lagorce A."/>
        </authorList>
    </citation>
    <scope>NUCLEOTIDE SEQUENCE</scope>
    <source>
        <strain evidence="1">Th15_F1_A12</strain>
    </source>
</reference>